<dbReference type="AlphaFoldDB" id="A0AAD9Z010"/>
<proteinExistence type="inferred from homology"/>
<dbReference type="GO" id="GO:0033178">
    <property type="term" value="C:proton-transporting two-sector ATPase complex, catalytic domain"/>
    <property type="evidence" value="ECO:0007669"/>
    <property type="project" value="InterPro"/>
</dbReference>
<keyword evidence="2" id="KW-0813">Transport</keyword>
<evidence type="ECO:0000313" key="4">
    <source>
        <dbReference type="EMBL" id="KAK3169081.1"/>
    </source>
</evidence>
<keyword evidence="5" id="KW-1185">Reference proteome</keyword>
<dbReference type="InterPro" id="IPR038495">
    <property type="entry name" value="ATPase_E_C"/>
</dbReference>
<dbReference type="GO" id="GO:0046961">
    <property type="term" value="F:proton-transporting ATPase activity, rotational mechanism"/>
    <property type="evidence" value="ECO:0007669"/>
    <property type="project" value="InterPro"/>
</dbReference>
<evidence type="ECO:0000256" key="1">
    <source>
        <dbReference type="ARBA" id="ARBA00005901"/>
    </source>
</evidence>
<comment type="similarity">
    <text evidence="1">Belongs to the V-ATPase E subunit family.</text>
</comment>
<evidence type="ECO:0000256" key="2">
    <source>
        <dbReference type="ARBA" id="ARBA00022448"/>
    </source>
</evidence>
<gene>
    <name evidence="4" type="primary">VMA4</name>
    <name evidence="4" type="ORF">OEA41_005529</name>
</gene>
<name>A0AAD9Z010_9LECA</name>
<comment type="caution">
    <text evidence="4">The sequence shown here is derived from an EMBL/GenBank/DDBJ whole genome shotgun (WGS) entry which is preliminary data.</text>
</comment>
<dbReference type="Proteomes" id="UP001276659">
    <property type="component" value="Unassembled WGS sequence"/>
</dbReference>
<keyword evidence="3" id="KW-0406">Ion transport</keyword>
<sequence>MEGLMDVFEAPPRPTNSGLRQLPQNSFPATIYPQAAQDVSRHVGRPGTLQFRYAITTFRAYNAQVASELKKMTAFINQEALEKAREIHIKADEEFAIEKSKLVRQETSTIDSTYAKKFKQASMSQQITRSTLANKTRIKVLSARQELLDDLFEKAREKLDGYSKDKGKYEGMCKGLILQGLYALNEDKVGVRARKADYDVVKKAIEGAKKEYKEKLGRDVEVELDEKNPQPEGSPGGVSIVGTGGKIDINNTLDERLKLLETDALPMVRTTLFGKNENRRFYD</sequence>
<dbReference type="PANTHER" id="PTHR45715">
    <property type="entry name" value="ATPASE H+-TRANSPORTING V1 SUBUNIT E1A-RELATED"/>
    <property type="match status" value="1"/>
</dbReference>
<evidence type="ECO:0000313" key="5">
    <source>
        <dbReference type="Proteomes" id="UP001276659"/>
    </source>
</evidence>
<protein>
    <submittedName>
        <fullName evidence="4">V-ATPase V1 sector subunit E</fullName>
    </submittedName>
</protein>
<dbReference type="Gene3D" id="6.10.250.1620">
    <property type="match status" value="1"/>
</dbReference>
<reference evidence="4" key="1">
    <citation type="submission" date="2022-11" db="EMBL/GenBank/DDBJ databases">
        <title>Chromosomal genome sequence assembly and mating type (MAT) locus characterization of the leprose asexual lichenized fungus Lepraria neglecta (Nyl.) Erichsen.</title>
        <authorList>
            <person name="Allen J.L."/>
            <person name="Pfeffer B."/>
        </authorList>
    </citation>
    <scope>NUCLEOTIDE SEQUENCE</scope>
    <source>
        <strain evidence="4">Allen 5258</strain>
    </source>
</reference>
<dbReference type="HAMAP" id="MF_00311">
    <property type="entry name" value="ATP_synth_E_arch"/>
    <property type="match status" value="1"/>
</dbReference>
<dbReference type="InterPro" id="IPR002842">
    <property type="entry name" value="ATPase_V1_Esu"/>
</dbReference>
<evidence type="ECO:0000256" key="3">
    <source>
        <dbReference type="ARBA" id="ARBA00023065"/>
    </source>
</evidence>
<dbReference type="Gene3D" id="3.30.2320.30">
    <property type="entry name" value="ATP synthase, E subunit, C-terminal"/>
    <property type="match status" value="1"/>
</dbReference>
<accession>A0AAD9Z010</accession>
<dbReference type="SUPFAM" id="SSF160527">
    <property type="entry name" value="V-type ATPase subunit E-like"/>
    <property type="match status" value="1"/>
</dbReference>
<dbReference type="EMBL" id="JASNWA010000010">
    <property type="protein sequence ID" value="KAK3169081.1"/>
    <property type="molecule type" value="Genomic_DNA"/>
</dbReference>
<organism evidence="4 5">
    <name type="scientific">Lepraria neglecta</name>
    <dbReference type="NCBI Taxonomy" id="209136"/>
    <lineage>
        <taxon>Eukaryota</taxon>
        <taxon>Fungi</taxon>
        <taxon>Dikarya</taxon>
        <taxon>Ascomycota</taxon>
        <taxon>Pezizomycotina</taxon>
        <taxon>Lecanoromycetes</taxon>
        <taxon>OSLEUM clade</taxon>
        <taxon>Lecanoromycetidae</taxon>
        <taxon>Lecanorales</taxon>
        <taxon>Lecanorineae</taxon>
        <taxon>Stereocaulaceae</taxon>
        <taxon>Lepraria</taxon>
    </lineage>
</organism>
<dbReference type="Pfam" id="PF01991">
    <property type="entry name" value="vATP-synt_E"/>
    <property type="match status" value="1"/>
</dbReference>